<evidence type="ECO:0000256" key="2">
    <source>
        <dbReference type="ARBA" id="ARBA00023054"/>
    </source>
</evidence>
<feature type="compositionally biased region" description="Basic and acidic residues" evidence="4">
    <location>
        <begin position="366"/>
        <end position="378"/>
    </location>
</feature>
<proteinExistence type="inferred from homology"/>
<accession>A0AAV6NTL0</accession>
<protein>
    <submittedName>
        <fullName evidence="5">Filament-like plant protein</fullName>
    </submittedName>
</protein>
<gene>
    <name evidence="5" type="primary">FPP</name>
    <name evidence="5" type="ORF">SDJN03_07328</name>
</gene>
<dbReference type="InterPro" id="IPR008587">
    <property type="entry name" value="FPP_plant"/>
</dbReference>
<feature type="non-terminal residue" evidence="5">
    <location>
        <position position="1"/>
    </location>
</feature>
<comment type="similarity">
    <text evidence="1">Belongs to the FPP family.</text>
</comment>
<dbReference type="EMBL" id="JAGKQH010000004">
    <property type="protein sequence ID" value="KAG6602095.1"/>
    <property type="molecule type" value="Genomic_DNA"/>
</dbReference>
<evidence type="ECO:0000313" key="5">
    <source>
        <dbReference type="EMBL" id="KAG6602095.1"/>
    </source>
</evidence>
<dbReference type="PANTHER" id="PTHR31580:SF5">
    <property type="entry name" value="FILAMENT-LIKE PLANT PROTEIN 1-RELATED"/>
    <property type="match status" value="1"/>
</dbReference>
<dbReference type="PANTHER" id="PTHR31580">
    <property type="entry name" value="FILAMENT-LIKE PLANT PROTEIN 4"/>
    <property type="match status" value="1"/>
</dbReference>
<feature type="compositionally biased region" description="Basic and acidic residues" evidence="4">
    <location>
        <begin position="666"/>
        <end position="677"/>
    </location>
</feature>
<dbReference type="Proteomes" id="UP000685013">
    <property type="component" value="Chromosome 4"/>
</dbReference>
<name>A0AAV6NTL0_9ROSI</name>
<evidence type="ECO:0000256" key="1">
    <source>
        <dbReference type="ARBA" id="ARBA00005921"/>
    </source>
</evidence>
<sequence>MERRKWPWKRKSSDKSPGETESSGSMSSYSERFSDEQDAVKSSPTHETLSPEVTSKAVCKEDIDDDDDADSPKQEDINDSVKDLTDRLSAALLNVREKEDLVKQHAKVAEEAIAGWEKAESEVGLLKQQLRTTVQQKSALEDRVSHLDGALKECVRQLRQGREEQEQKIRDAVEEKSRDWESTKADLERQLLELQSKADTAQSESPKVDPSLGKILESLKRENAALRHELHAQYRELETRTIERDLSTQTAETASKQHLDSIKKMAKLEAECRRLKVISSRPSLINDHKSMAASTMSIESLTDTQSDNGEQLNAVDIDVRRTERNKCEPSCSDSWASALPSNLPSSLELDLMDDFLEMERLAALPETDKGNHHQESEPSARPAAEESAMITELETMRHERSLMKEKLNEMEEAKIELEEKLKQMEMEKNEMEERLEMMEIERDEVNQMLAKMETERSELGQILLKMEQEKVEMGDKLMKLETEKDELETALSESQNSVELSQSQLKETEMKVEKLQTELTIANESKLRIEYQLISMEAESLTMSAKVGMLESDIQKERASALALTVKCQELEEQLSRNKQDEKQSQIEISKNEMKIKQEDLAVAAGKLADCQKTIASLGDQLKSLAALEDFLIDTTQLPEFTASESHNVIRDGEEQWQHSNGAFSPKRDSNYSKVVDDSSEPSMSKNEDNSPPSSSSSTSSSVIASHVVNSEKNRNGFAKFFSRTKSGIKLEI</sequence>
<dbReference type="Pfam" id="PF05911">
    <property type="entry name" value="FPP"/>
    <property type="match status" value="3"/>
</dbReference>
<evidence type="ECO:0000256" key="4">
    <source>
        <dbReference type="SAM" id="MobiDB-lite"/>
    </source>
</evidence>
<feature type="region of interest" description="Disordered" evidence="4">
    <location>
        <begin position="366"/>
        <end position="386"/>
    </location>
</feature>
<reference evidence="5 6" key="1">
    <citation type="journal article" date="2021" name="Hortic Res">
        <title>The domestication of Cucurbita argyrosperma as revealed by the genome of its wild relative.</title>
        <authorList>
            <person name="Barrera-Redondo J."/>
            <person name="Sanchez-de la Vega G."/>
            <person name="Aguirre-Liguori J.A."/>
            <person name="Castellanos-Morales G."/>
            <person name="Gutierrez-Guerrero Y.T."/>
            <person name="Aguirre-Dugua X."/>
            <person name="Aguirre-Planter E."/>
            <person name="Tenaillon M.I."/>
            <person name="Lira-Saade R."/>
            <person name="Eguiarte L.E."/>
        </authorList>
    </citation>
    <scope>NUCLEOTIDE SEQUENCE [LARGE SCALE GENOMIC DNA]</scope>
    <source>
        <strain evidence="5">JBR-2021</strain>
    </source>
</reference>
<feature type="compositionally biased region" description="Basic and acidic residues" evidence="4">
    <location>
        <begin position="70"/>
        <end position="83"/>
    </location>
</feature>
<feature type="region of interest" description="Disordered" evidence="4">
    <location>
        <begin position="1"/>
        <end position="83"/>
    </location>
</feature>
<feature type="region of interest" description="Disordered" evidence="4">
    <location>
        <begin position="159"/>
        <end position="183"/>
    </location>
</feature>
<evidence type="ECO:0000313" key="6">
    <source>
        <dbReference type="Proteomes" id="UP000685013"/>
    </source>
</evidence>
<dbReference type="AlphaFoldDB" id="A0AAV6NTL0"/>
<feature type="coiled-coil region" evidence="3">
    <location>
        <begin position="393"/>
        <end position="525"/>
    </location>
</feature>
<feature type="coiled-coil region" evidence="3">
    <location>
        <begin position="554"/>
        <end position="588"/>
    </location>
</feature>
<keyword evidence="2 3" id="KW-0175">Coiled coil</keyword>
<feature type="compositionally biased region" description="Basic and acidic residues" evidence="4">
    <location>
        <begin position="1"/>
        <end position="18"/>
    </location>
</feature>
<evidence type="ECO:0000256" key="3">
    <source>
        <dbReference type="SAM" id="Coils"/>
    </source>
</evidence>
<keyword evidence="6" id="KW-1185">Reference proteome</keyword>
<feature type="compositionally biased region" description="Low complexity" evidence="4">
    <location>
        <begin position="691"/>
        <end position="702"/>
    </location>
</feature>
<feature type="compositionally biased region" description="Polar residues" evidence="4">
    <location>
        <begin position="40"/>
        <end position="53"/>
    </location>
</feature>
<comment type="caution">
    <text evidence="5">The sequence shown here is derived from an EMBL/GenBank/DDBJ whole genome shotgun (WGS) entry which is preliminary data.</text>
</comment>
<organism evidence="5 6">
    <name type="scientific">Cucurbita argyrosperma subsp. sororia</name>
    <dbReference type="NCBI Taxonomy" id="37648"/>
    <lineage>
        <taxon>Eukaryota</taxon>
        <taxon>Viridiplantae</taxon>
        <taxon>Streptophyta</taxon>
        <taxon>Embryophyta</taxon>
        <taxon>Tracheophyta</taxon>
        <taxon>Spermatophyta</taxon>
        <taxon>Magnoliopsida</taxon>
        <taxon>eudicotyledons</taxon>
        <taxon>Gunneridae</taxon>
        <taxon>Pentapetalae</taxon>
        <taxon>rosids</taxon>
        <taxon>fabids</taxon>
        <taxon>Cucurbitales</taxon>
        <taxon>Cucurbitaceae</taxon>
        <taxon>Cucurbiteae</taxon>
        <taxon>Cucurbita</taxon>
    </lineage>
</organism>
<feature type="region of interest" description="Disordered" evidence="4">
    <location>
        <begin position="650"/>
        <end position="709"/>
    </location>
</feature>
<feature type="compositionally biased region" description="Low complexity" evidence="4">
    <location>
        <begin position="19"/>
        <end position="31"/>
    </location>
</feature>